<name>A0A4R4X7X6_9ACTN</name>
<evidence type="ECO:0000259" key="1">
    <source>
        <dbReference type="Pfam" id="PF12728"/>
    </source>
</evidence>
<sequence>MDDRYVTTAEVAELCRTSPETVRYWRHIGKGPHSFKLGRKVLYLEADVKAWLADARAAQAGGSAA</sequence>
<evidence type="ECO:0000313" key="2">
    <source>
        <dbReference type="EMBL" id="TDD26536.1"/>
    </source>
</evidence>
<dbReference type="RefSeq" id="WP_132319717.1">
    <property type="nucleotide sequence ID" value="NZ_SMKR01000046.1"/>
</dbReference>
<dbReference type="Gene3D" id="1.10.10.10">
    <property type="entry name" value="Winged helix-like DNA-binding domain superfamily/Winged helix DNA-binding domain"/>
    <property type="match status" value="1"/>
</dbReference>
<dbReference type="AlphaFoldDB" id="A0A4R4X7X6"/>
<proteinExistence type="predicted"/>
<dbReference type="Pfam" id="PF12728">
    <property type="entry name" value="HTH_17"/>
    <property type="match status" value="1"/>
</dbReference>
<feature type="domain" description="Helix-turn-helix" evidence="1">
    <location>
        <begin position="5"/>
        <end position="54"/>
    </location>
</feature>
<dbReference type="EMBL" id="SMKR01000046">
    <property type="protein sequence ID" value="TDD26536.1"/>
    <property type="molecule type" value="Genomic_DNA"/>
</dbReference>
<organism evidence="2 3">
    <name type="scientific">Kribbella turkmenica</name>
    <dbReference type="NCBI Taxonomy" id="2530375"/>
    <lineage>
        <taxon>Bacteria</taxon>
        <taxon>Bacillati</taxon>
        <taxon>Actinomycetota</taxon>
        <taxon>Actinomycetes</taxon>
        <taxon>Propionibacteriales</taxon>
        <taxon>Kribbellaceae</taxon>
        <taxon>Kribbella</taxon>
    </lineage>
</organism>
<dbReference type="InterPro" id="IPR041657">
    <property type="entry name" value="HTH_17"/>
</dbReference>
<dbReference type="GO" id="GO:0003677">
    <property type="term" value="F:DNA binding"/>
    <property type="evidence" value="ECO:0007669"/>
    <property type="project" value="UniProtKB-KW"/>
</dbReference>
<dbReference type="SUPFAM" id="SSF46955">
    <property type="entry name" value="Putative DNA-binding domain"/>
    <property type="match status" value="1"/>
</dbReference>
<keyword evidence="2" id="KW-0238">DNA-binding</keyword>
<evidence type="ECO:0000313" key="3">
    <source>
        <dbReference type="Proteomes" id="UP000295172"/>
    </source>
</evidence>
<comment type="caution">
    <text evidence="2">The sequence shown here is derived from an EMBL/GenBank/DDBJ whole genome shotgun (WGS) entry which is preliminary data.</text>
</comment>
<dbReference type="Proteomes" id="UP000295172">
    <property type="component" value="Unassembled WGS sequence"/>
</dbReference>
<dbReference type="InterPro" id="IPR036388">
    <property type="entry name" value="WH-like_DNA-bd_sf"/>
</dbReference>
<dbReference type="OrthoDB" id="4330189at2"/>
<protein>
    <submittedName>
        <fullName evidence="2">DNA-binding protein</fullName>
    </submittedName>
</protein>
<accession>A0A4R4X7X6</accession>
<reference evidence="2 3" key="1">
    <citation type="submission" date="2019-02" db="EMBL/GenBank/DDBJ databases">
        <title>Draft genome sequences of novel Actinobacteria.</title>
        <authorList>
            <person name="Sahin N."/>
            <person name="Ay H."/>
            <person name="Saygin H."/>
        </authorList>
    </citation>
    <scope>NUCLEOTIDE SEQUENCE [LARGE SCALE GENOMIC DNA]</scope>
    <source>
        <strain evidence="2 3">16K104</strain>
    </source>
</reference>
<gene>
    <name evidence="2" type="ORF">E1218_13045</name>
</gene>
<keyword evidence="3" id="KW-1185">Reference proteome</keyword>
<dbReference type="InterPro" id="IPR009061">
    <property type="entry name" value="DNA-bd_dom_put_sf"/>
</dbReference>